<gene>
    <name evidence="13" type="ORF">SAMN05444373_104620</name>
</gene>
<dbReference type="Gene3D" id="1.20.120.1220">
    <property type="match status" value="1"/>
</dbReference>
<evidence type="ECO:0000256" key="7">
    <source>
        <dbReference type="ARBA" id="ARBA00023136"/>
    </source>
</evidence>
<dbReference type="GO" id="GO:0006465">
    <property type="term" value="P:signal peptide processing"/>
    <property type="evidence" value="ECO:0007669"/>
    <property type="project" value="TreeGrafter"/>
</dbReference>
<evidence type="ECO:0000259" key="12">
    <source>
        <dbReference type="Pfam" id="PF06750"/>
    </source>
</evidence>
<evidence type="ECO:0000256" key="8">
    <source>
        <dbReference type="RuleBase" id="RU003793"/>
    </source>
</evidence>
<reference evidence="13 14" key="1">
    <citation type="submission" date="2016-11" db="EMBL/GenBank/DDBJ databases">
        <authorList>
            <person name="Varghese N."/>
            <person name="Submissions S."/>
        </authorList>
    </citation>
    <scope>NUCLEOTIDE SEQUENCE [LARGE SCALE GENOMIC DNA]</scope>
    <source>
        <strain evidence="13 14">DSM 19027</strain>
    </source>
</reference>
<comment type="function">
    <text evidence="9">Plays an essential role in type IV pili and type II pseudopili formation by proteolytically removing the leader sequence from substrate proteins and subsequently monomethylating the alpha-amino group of the newly exposed N-terminal phenylalanine.</text>
</comment>
<protein>
    <recommendedName>
        <fullName evidence="9">Prepilin leader peptidase/N-methyltransferase</fullName>
        <ecNumber evidence="9">2.1.1.-</ecNumber>
        <ecNumber evidence="9">3.4.23.43</ecNumber>
    </recommendedName>
</protein>
<dbReference type="PANTHER" id="PTHR30487:SF0">
    <property type="entry name" value="PREPILIN LEADER PEPTIDASE_N-METHYLTRANSFERASE-RELATED"/>
    <property type="match status" value="1"/>
</dbReference>
<dbReference type="InterPro" id="IPR010627">
    <property type="entry name" value="Prepilin_pept_A24_N"/>
</dbReference>
<dbReference type="GO" id="GO:0008168">
    <property type="term" value="F:methyltransferase activity"/>
    <property type="evidence" value="ECO:0007669"/>
    <property type="project" value="UniProtKB-KW"/>
</dbReference>
<keyword evidence="9" id="KW-0645">Protease</keyword>
<keyword evidence="4" id="KW-0997">Cell inner membrane</keyword>
<evidence type="ECO:0000256" key="9">
    <source>
        <dbReference type="RuleBase" id="RU003794"/>
    </source>
</evidence>
<evidence type="ECO:0000256" key="4">
    <source>
        <dbReference type="ARBA" id="ARBA00022519"/>
    </source>
</evidence>
<organism evidence="13 14">
    <name type="scientific">Thermoclostridium caenicola</name>
    <dbReference type="NCBI Taxonomy" id="659425"/>
    <lineage>
        <taxon>Bacteria</taxon>
        <taxon>Bacillati</taxon>
        <taxon>Bacillota</taxon>
        <taxon>Clostridia</taxon>
        <taxon>Eubacteriales</taxon>
        <taxon>Oscillospiraceae</taxon>
        <taxon>Thermoclostridium</taxon>
    </lineage>
</organism>
<keyword evidence="6 10" id="KW-1133">Transmembrane helix</keyword>
<dbReference type="GO" id="GO:0005886">
    <property type="term" value="C:plasma membrane"/>
    <property type="evidence" value="ECO:0007669"/>
    <property type="project" value="UniProtKB-SubCell"/>
</dbReference>
<evidence type="ECO:0000256" key="3">
    <source>
        <dbReference type="ARBA" id="ARBA00022475"/>
    </source>
</evidence>
<evidence type="ECO:0000256" key="1">
    <source>
        <dbReference type="ARBA" id="ARBA00004429"/>
    </source>
</evidence>
<feature type="transmembrane region" description="Helical" evidence="10">
    <location>
        <begin position="130"/>
        <end position="152"/>
    </location>
</feature>
<feature type="domain" description="Prepilin type IV endopeptidase peptidase" evidence="11">
    <location>
        <begin position="113"/>
        <end position="229"/>
    </location>
</feature>
<dbReference type="InterPro" id="IPR050882">
    <property type="entry name" value="Prepilin_peptidase/N-MTase"/>
</dbReference>
<dbReference type="EC" id="2.1.1.-" evidence="9"/>
<dbReference type="EC" id="3.4.23.43" evidence="9"/>
<evidence type="ECO:0000313" key="14">
    <source>
        <dbReference type="Proteomes" id="UP000324781"/>
    </source>
</evidence>
<dbReference type="GO" id="GO:0032259">
    <property type="term" value="P:methylation"/>
    <property type="evidence" value="ECO:0007669"/>
    <property type="project" value="UniProtKB-KW"/>
</dbReference>
<name>A0A1M6IRK2_9FIRM</name>
<dbReference type="AlphaFoldDB" id="A0A1M6IRK2"/>
<feature type="transmembrane region" description="Helical" evidence="10">
    <location>
        <begin position="246"/>
        <end position="270"/>
    </location>
</feature>
<evidence type="ECO:0000259" key="11">
    <source>
        <dbReference type="Pfam" id="PF01478"/>
    </source>
</evidence>
<dbReference type="Proteomes" id="UP000324781">
    <property type="component" value="Unassembled WGS sequence"/>
</dbReference>
<proteinExistence type="inferred from homology"/>
<feature type="transmembrane region" description="Helical" evidence="10">
    <location>
        <begin position="164"/>
        <end position="188"/>
    </location>
</feature>
<keyword evidence="5 9" id="KW-0812">Transmembrane</keyword>
<comment type="similarity">
    <text evidence="2 8">Belongs to the peptidase A24 family.</text>
</comment>
<evidence type="ECO:0000256" key="10">
    <source>
        <dbReference type="SAM" id="Phobius"/>
    </source>
</evidence>
<dbReference type="Pfam" id="PF06750">
    <property type="entry name" value="A24_N_bact"/>
    <property type="match status" value="1"/>
</dbReference>
<comment type="catalytic activity">
    <reaction evidence="9">
        <text>Typically cleaves a -Gly-|-Phe- bond to release an N-terminal, basic peptide of 5-8 residues from type IV prepilin, and then N-methylates the new N-terminal amino group, the methyl donor being S-adenosyl-L-methionine.</text>
        <dbReference type="EC" id="3.4.23.43"/>
    </reaction>
</comment>
<evidence type="ECO:0000256" key="2">
    <source>
        <dbReference type="ARBA" id="ARBA00005801"/>
    </source>
</evidence>
<dbReference type="Pfam" id="PF01478">
    <property type="entry name" value="Peptidase_A24"/>
    <property type="match status" value="1"/>
</dbReference>
<keyword evidence="9" id="KW-0511">Multifunctional enzyme</keyword>
<evidence type="ECO:0000256" key="6">
    <source>
        <dbReference type="ARBA" id="ARBA00022989"/>
    </source>
</evidence>
<sequence>MGIDQAAGFQVFVGICLFVLGLCIGSFLNVCIYRIPLKQSVISPPSHCPNCNTRLTAADMIPVVSYILLRGRCRYCKAGIPVRYPLVELLTGMVYLILYIRYGFSVETLALLYLFSILLAVLFIDLDHMIIPNGLVLLGMAGGALTTVYNLFVPFSLYQPSKWYTPLIGMVSASGILFAVALIGLLIYGNDGAMGMGDVKLFIPIGMFLGWKLALLSLFLAVMLGGITSIFLLISRIVKRKSAIPFGPFIVAGTFIATLFGNSIISWYFAQI</sequence>
<keyword evidence="9" id="KW-0489">Methyltransferase</keyword>
<dbReference type="EMBL" id="FQZP01000046">
    <property type="protein sequence ID" value="SHJ36969.1"/>
    <property type="molecule type" value="Genomic_DNA"/>
</dbReference>
<keyword evidence="9" id="KW-0808">Transferase</keyword>
<dbReference type="PANTHER" id="PTHR30487">
    <property type="entry name" value="TYPE 4 PREPILIN-LIKE PROTEINS LEADER PEPTIDE-PROCESSING ENZYME"/>
    <property type="match status" value="1"/>
</dbReference>
<evidence type="ECO:0000313" key="13">
    <source>
        <dbReference type="EMBL" id="SHJ36969.1"/>
    </source>
</evidence>
<keyword evidence="14" id="KW-1185">Reference proteome</keyword>
<feature type="transmembrane region" description="Helical" evidence="10">
    <location>
        <begin position="102"/>
        <end position="124"/>
    </location>
</feature>
<feature type="transmembrane region" description="Helical" evidence="10">
    <location>
        <begin position="12"/>
        <end position="33"/>
    </location>
</feature>
<feature type="transmembrane region" description="Helical" evidence="10">
    <location>
        <begin position="208"/>
        <end position="234"/>
    </location>
</feature>
<accession>A0A1M6IRK2</accession>
<dbReference type="PRINTS" id="PR00864">
    <property type="entry name" value="PREPILNPTASE"/>
</dbReference>
<keyword evidence="9" id="KW-0378">Hydrolase</keyword>
<evidence type="ECO:0000256" key="5">
    <source>
        <dbReference type="ARBA" id="ARBA00022692"/>
    </source>
</evidence>
<dbReference type="InterPro" id="IPR014032">
    <property type="entry name" value="Peptidase_A24A_bac"/>
</dbReference>
<keyword evidence="7 10" id="KW-0472">Membrane</keyword>
<dbReference type="GO" id="GO:0004190">
    <property type="term" value="F:aspartic-type endopeptidase activity"/>
    <property type="evidence" value="ECO:0007669"/>
    <property type="project" value="UniProtKB-EC"/>
</dbReference>
<comment type="subcellular location">
    <subcellularLocation>
        <location evidence="1">Cell inner membrane</location>
        <topology evidence="1">Multi-pass membrane protein</topology>
    </subcellularLocation>
    <subcellularLocation>
        <location evidence="9">Cell membrane</location>
        <topology evidence="9">Multi-pass membrane protein</topology>
    </subcellularLocation>
</comment>
<keyword evidence="3" id="KW-1003">Cell membrane</keyword>
<feature type="domain" description="Prepilin peptidase A24 N-terminal" evidence="12">
    <location>
        <begin position="19"/>
        <end position="101"/>
    </location>
</feature>
<dbReference type="InterPro" id="IPR000045">
    <property type="entry name" value="Prepilin_IV_endopep_pep"/>
</dbReference>